<keyword evidence="2 4" id="KW-0489">Methyltransferase</keyword>
<dbReference type="Pfam" id="PF04072">
    <property type="entry name" value="LCM"/>
    <property type="match status" value="1"/>
</dbReference>
<sequence length="284" mass="32182">MDSQENAKVDDAFAESMGFVTTYLRAVESAREDRIVHDAFAEPLCQKFTNQIQKSMGGLKSKGQLHSRPEDFIVFRTRYLDEALKHRNTQIQQIVILGAGLDARAYRLESLRGSHVFEVDQAADLFDHKTKVMKALNATLIARKLDYIVSNLAQNKLDNCLLVKKGFNPVNPTFWAMEGLFPYIDRSKMVELLKVVDRLSAPGSELWMDIPGKMVADGEEWGKRAMKYGEDDPMHGVLSDISWELEEQASLGVAGEHFGRPWMPMLSPKMKQEVPFFCIIAKKP</sequence>
<dbReference type="InterPro" id="IPR011610">
    <property type="entry name" value="SAM_mthyl_Trfase_ML2640-like"/>
</dbReference>
<dbReference type="Gene3D" id="3.40.50.150">
    <property type="entry name" value="Vaccinia Virus protein VP39"/>
    <property type="match status" value="1"/>
</dbReference>
<evidence type="ECO:0000256" key="2">
    <source>
        <dbReference type="ARBA" id="ARBA00022603"/>
    </source>
</evidence>
<protein>
    <submittedName>
        <fullName evidence="4">O-methyltransferase</fullName>
    </submittedName>
</protein>
<name>A0A225VJ39_9STRA</name>
<dbReference type="SUPFAM" id="SSF53335">
    <property type="entry name" value="S-adenosyl-L-methionine-dependent methyltransferases"/>
    <property type="match status" value="1"/>
</dbReference>
<evidence type="ECO:0000256" key="1">
    <source>
        <dbReference type="ARBA" id="ARBA00008138"/>
    </source>
</evidence>
<dbReference type="InterPro" id="IPR029063">
    <property type="entry name" value="SAM-dependent_MTases_sf"/>
</dbReference>
<dbReference type="PANTHER" id="PTHR43619:SF2">
    <property type="entry name" value="S-ADENOSYL-L-METHIONINE-DEPENDENT METHYLTRANSFERASES SUPERFAMILY PROTEIN"/>
    <property type="match status" value="1"/>
</dbReference>
<dbReference type="EMBL" id="NBNE01004728">
    <property type="protein sequence ID" value="OWZ04878.1"/>
    <property type="molecule type" value="Genomic_DNA"/>
</dbReference>
<keyword evidence="5" id="KW-1185">Reference proteome</keyword>
<reference evidence="5" key="1">
    <citation type="submission" date="2017-03" db="EMBL/GenBank/DDBJ databases">
        <title>Phytopthora megakarya and P. palmivora, two closely related causual agents of cacao black pod achieved similar genome size and gene model numbers by different mechanisms.</title>
        <authorList>
            <person name="Ali S."/>
            <person name="Shao J."/>
            <person name="Larry D.J."/>
            <person name="Kronmiller B."/>
            <person name="Shen D."/>
            <person name="Strem M.D."/>
            <person name="Melnick R.L."/>
            <person name="Guiltinan M.J."/>
            <person name="Tyler B.M."/>
            <person name="Meinhardt L.W."/>
            <person name="Bailey B.A."/>
        </authorList>
    </citation>
    <scope>NUCLEOTIDE SEQUENCE [LARGE SCALE GENOMIC DNA]</scope>
    <source>
        <strain evidence="5">zdho120</strain>
    </source>
</reference>
<dbReference type="GO" id="GO:0008168">
    <property type="term" value="F:methyltransferase activity"/>
    <property type="evidence" value="ECO:0007669"/>
    <property type="project" value="UniProtKB-KW"/>
</dbReference>
<evidence type="ECO:0000313" key="5">
    <source>
        <dbReference type="Proteomes" id="UP000198211"/>
    </source>
</evidence>
<evidence type="ECO:0000313" key="4">
    <source>
        <dbReference type="EMBL" id="OWZ04878.1"/>
    </source>
</evidence>
<dbReference type="AlphaFoldDB" id="A0A225VJ39"/>
<dbReference type="GO" id="GO:0032259">
    <property type="term" value="P:methylation"/>
    <property type="evidence" value="ECO:0007669"/>
    <property type="project" value="UniProtKB-KW"/>
</dbReference>
<dbReference type="Proteomes" id="UP000198211">
    <property type="component" value="Unassembled WGS sequence"/>
</dbReference>
<proteinExistence type="inferred from homology"/>
<dbReference type="STRING" id="4795.A0A225VJ39"/>
<dbReference type="OrthoDB" id="203237at2759"/>
<comment type="similarity">
    <text evidence="1">Belongs to the UPF0677 family.</text>
</comment>
<dbReference type="NCBIfam" id="TIGR00027">
    <property type="entry name" value="mthyl_TIGR00027"/>
    <property type="match status" value="1"/>
</dbReference>
<accession>A0A225VJ39</accession>
<evidence type="ECO:0000256" key="3">
    <source>
        <dbReference type="ARBA" id="ARBA00022679"/>
    </source>
</evidence>
<keyword evidence="3 4" id="KW-0808">Transferase</keyword>
<gene>
    <name evidence="4" type="ORF">PHMEG_00023147</name>
</gene>
<comment type="caution">
    <text evidence="4">The sequence shown here is derived from an EMBL/GenBank/DDBJ whole genome shotgun (WGS) entry which is preliminary data.</text>
</comment>
<dbReference type="InterPro" id="IPR007213">
    <property type="entry name" value="Ppm1/Ppm2/Tcmp"/>
</dbReference>
<organism evidence="4 5">
    <name type="scientific">Phytophthora megakarya</name>
    <dbReference type="NCBI Taxonomy" id="4795"/>
    <lineage>
        <taxon>Eukaryota</taxon>
        <taxon>Sar</taxon>
        <taxon>Stramenopiles</taxon>
        <taxon>Oomycota</taxon>
        <taxon>Peronosporomycetes</taxon>
        <taxon>Peronosporales</taxon>
        <taxon>Peronosporaceae</taxon>
        <taxon>Phytophthora</taxon>
    </lineage>
</organism>
<dbReference type="PANTHER" id="PTHR43619">
    <property type="entry name" value="S-ADENOSYL-L-METHIONINE-DEPENDENT METHYLTRANSFERASE YKTD-RELATED"/>
    <property type="match status" value="1"/>
</dbReference>